<reference evidence="30 31" key="1">
    <citation type="submission" date="2022-01" db="EMBL/GenBank/DDBJ databases">
        <title>A chromosomal length assembly of Cordylochernes scorpioides.</title>
        <authorList>
            <person name="Zeh D."/>
            <person name="Zeh J."/>
        </authorList>
    </citation>
    <scope>NUCLEOTIDE SEQUENCE [LARGE SCALE GENOMIC DNA]</scope>
    <source>
        <strain evidence="30">IN4F17</strain>
        <tissue evidence="30">Whole Body</tissue>
    </source>
</reference>
<feature type="binding site" evidence="23">
    <location>
        <position position="530"/>
    </location>
    <ligand>
        <name>ATP</name>
        <dbReference type="ChEBI" id="CHEBI:30616"/>
    </ligand>
</feature>
<dbReference type="Gene3D" id="1.10.510.10">
    <property type="entry name" value="Transferase(Phosphotransferase) domain 1"/>
    <property type="match status" value="1"/>
</dbReference>
<keyword evidence="8 25" id="KW-0812">Transmembrane</keyword>
<evidence type="ECO:0000259" key="28">
    <source>
        <dbReference type="PROSITE" id="PS50070"/>
    </source>
</evidence>
<evidence type="ECO:0000259" key="27">
    <source>
        <dbReference type="PROSITE" id="PS50038"/>
    </source>
</evidence>
<dbReference type="Pfam" id="PF01392">
    <property type="entry name" value="Fz"/>
    <property type="match status" value="1"/>
</dbReference>
<evidence type="ECO:0000256" key="9">
    <source>
        <dbReference type="ARBA" id="ARBA00022729"/>
    </source>
</evidence>
<dbReference type="EMBL" id="CP092872">
    <property type="protein sequence ID" value="UYV73085.1"/>
    <property type="molecule type" value="Genomic_DNA"/>
</dbReference>
<dbReference type="PROSITE" id="PS50070">
    <property type="entry name" value="KRINGLE_2"/>
    <property type="match status" value="1"/>
</dbReference>
<keyword evidence="6 22" id="KW-0420">Kringle</keyword>
<dbReference type="Pfam" id="PF00051">
    <property type="entry name" value="Kringle"/>
    <property type="match status" value="1"/>
</dbReference>
<dbReference type="PROSITE" id="PS50835">
    <property type="entry name" value="IG_LIKE"/>
    <property type="match status" value="1"/>
</dbReference>
<gene>
    <name evidence="30" type="ORF">LAZ67_10001771</name>
</gene>
<feature type="region of interest" description="Disordered" evidence="24">
    <location>
        <begin position="114"/>
        <end position="160"/>
    </location>
</feature>
<evidence type="ECO:0000259" key="29">
    <source>
        <dbReference type="PROSITE" id="PS50835"/>
    </source>
</evidence>
<dbReference type="PROSITE" id="PS00107">
    <property type="entry name" value="PROTEIN_KINASE_ATP"/>
    <property type="match status" value="1"/>
</dbReference>
<dbReference type="Pfam" id="PF07714">
    <property type="entry name" value="PK_Tyr_Ser-Thr"/>
    <property type="match status" value="1"/>
</dbReference>
<evidence type="ECO:0000256" key="20">
    <source>
        <dbReference type="ARBA" id="ARBA00034103"/>
    </source>
</evidence>
<keyword evidence="18" id="KW-0675">Receptor</keyword>
<dbReference type="SUPFAM" id="SSF48726">
    <property type="entry name" value="Immunoglobulin"/>
    <property type="match status" value="1"/>
</dbReference>
<organism evidence="30 31">
    <name type="scientific">Cordylochernes scorpioides</name>
    <dbReference type="NCBI Taxonomy" id="51811"/>
    <lineage>
        <taxon>Eukaryota</taxon>
        <taxon>Metazoa</taxon>
        <taxon>Ecdysozoa</taxon>
        <taxon>Arthropoda</taxon>
        <taxon>Chelicerata</taxon>
        <taxon>Arachnida</taxon>
        <taxon>Pseudoscorpiones</taxon>
        <taxon>Cheliferoidea</taxon>
        <taxon>Chernetidae</taxon>
        <taxon>Cordylochernes</taxon>
    </lineage>
</organism>
<evidence type="ECO:0000256" key="25">
    <source>
        <dbReference type="SAM" id="Phobius"/>
    </source>
</evidence>
<evidence type="ECO:0000256" key="14">
    <source>
        <dbReference type="ARBA" id="ARBA00023018"/>
    </source>
</evidence>
<evidence type="ECO:0000256" key="16">
    <source>
        <dbReference type="ARBA" id="ARBA00023137"/>
    </source>
</evidence>
<evidence type="ECO:0000259" key="26">
    <source>
        <dbReference type="PROSITE" id="PS50011"/>
    </source>
</evidence>
<evidence type="ECO:0000256" key="17">
    <source>
        <dbReference type="ARBA" id="ARBA00023157"/>
    </source>
</evidence>
<keyword evidence="12 23" id="KW-0067">ATP-binding</keyword>
<keyword evidence="10 23" id="KW-0547">Nucleotide-binding</keyword>
<dbReference type="PRINTS" id="PR00018">
    <property type="entry name" value="KRINGLE"/>
</dbReference>
<dbReference type="InterPro" id="IPR008266">
    <property type="entry name" value="Tyr_kinase_AS"/>
</dbReference>
<name>A0ABY6KZW1_9ARAC</name>
<dbReference type="Gene3D" id="2.40.20.10">
    <property type="entry name" value="Plasminogen Kringle 4"/>
    <property type="match status" value="1"/>
</dbReference>
<feature type="domain" description="Ig-like" evidence="29">
    <location>
        <begin position="15"/>
        <end position="51"/>
    </location>
</feature>
<keyword evidence="5" id="KW-0597">Phosphoprotein</keyword>
<evidence type="ECO:0000256" key="4">
    <source>
        <dbReference type="ARBA" id="ARBA00022475"/>
    </source>
</evidence>
<protein>
    <recommendedName>
        <fullName evidence="2">receptor protein-tyrosine kinase</fullName>
        <ecNumber evidence="2">2.7.10.1</ecNumber>
    </recommendedName>
</protein>
<keyword evidence="15 25" id="KW-0472">Membrane</keyword>
<evidence type="ECO:0000256" key="23">
    <source>
        <dbReference type="PROSITE-ProRule" id="PRU10141"/>
    </source>
</evidence>
<dbReference type="PRINTS" id="PR00109">
    <property type="entry name" value="TYRKINASE"/>
</dbReference>
<dbReference type="InterPro" id="IPR017441">
    <property type="entry name" value="Protein_kinase_ATP_BS"/>
</dbReference>
<dbReference type="SMART" id="SM00219">
    <property type="entry name" value="TyrKc"/>
    <property type="match status" value="1"/>
</dbReference>
<dbReference type="PROSITE" id="PS50011">
    <property type="entry name" value="PROTEIN_KINASE_DOM"/>
    <property type="match status" value="1"/>
</dbReference>
<evidence type="ECO:0000256" key="11">
    <source>
        <dbReference type="ARBA" id="ARBA00022777"/>
    </source>
</evidence>
<feature type="compositionally biased region" description="Low complexity" evidence="24">
    <location>
        <begin position="114"/>
        <end position="129"/>
    </location>
</feature>
<keyword evidence="13 25" id="KW-1133">Transmembrane helix</keyword>
<keyword evidence="31" id="KW-1185">Reference proteome</keyword>
<evidence type="ECO:0000313" key="30">
    <source>
        <dbReference type="EMBL" id="UYV73085.1"/>
    </source>
</evidence>
<feature type="domain" description="FZ" evidence="27">
    <location>
        <begin position="162"/>
        <end position="302"/>
    </location>
</feature>
<dbReference type="InterPro" id="IPR013806">
    <property type="entry name" value="Kringle-like"/>
</dbReference>
<evidence type="ECO:0000256" key="2">
    <source>
        <dbReference type="ARBA" id="ARBA00011902"/>
    </source>
</evidence>
<dbReference type="Gene3D" id="2.60.40.10">
    <property type="entry name" value="Immunoglobulins"/>
    <property type="match status" value="1"/>
</dbReference>
<dbReference type="InterPro" id="IPR000719">
    <property type="entry name" value="Prot_kinase_dom"/>
</dbReference>
<keyword evidence="9" id="KW-0732">Signal</keyword>
<dbReference type="InterPro" id="IPR011009">
    <property type="entry name" value="Kinase-like_dom_sf"/>
</dbReference>
<keyword evidence="17" id="KW-1015">Disulfide bond</keyword>
<evidence type="ECO:0000256" key="5">
    <source>
        <dbReference type="ARBA" id="ARBA00022553"/>
    </source>
</evidence>
<dbReference type="Gene3D" id="3.30.200.20">
    <property type="entry name" value="Phosphorylase Kinase, domain 1"/>
    <property type="match status" value="1"/>
</dbReference>
<feature type="transmembrane region" description="Helical" evidence="25">
    <location>
        <begin position="423"/>
        <end position="444"/>
    </location>
</feature>
<dbReference type="SUPFAM" id="SSF57440">
    <property type="entry name" value="Kringle-like"/>
    <property type="match status" value="1"/>
</dbReference>
<keyword evidence="16" id="KW-0829">Tyrosine-protein kinase</keyword>
<dbReference type="Pfam" id="PF07679">
    <property type="entry name" value="I-set"/>
    <property type="match status" value="1"/>
</dbReference>
<keyword evidence="14" id="KW-0770">Synapse</keyword>
<dbReference type="InterPro" id="IPR050122">
    <property type="entry name" value="RTK"/>
</dbReference>
<evidence type="ECO:0000313" key="31">
    <source>
        <dbReference type="Proteomes" id="UP001235939"/>
    </source>
</evidence>
<evidence type="ECO:0000256" key="6">
    <source>
        <dbReference type="ARBA" id="ARBA00022572"/>
    </source>
</evidence>
<evidence type="ECO:0000256" key="3">
    <source>
        <dbReference type="ARBA" id="ARBA00022473"/>
    </source>
</evidence>
<keyword evidence="3" id="KW-0217">Developmental protein</keyword>
<dbReference type="Gene3D" id="1.10.2000.10">
    <property type="entry name" value="Frizzled cysteine-rich domain"/>
    <property type="match status" value="1"/>
</dbReference>
<comment type="caution">
    <text evidence="22">Lacks conserved residue(s) required for the propagation of feature annotation.</text>
</comment>
<feature type="domain" description="Protein kinase" evidence="26">
    <location>
        <begin position="496"/>
        <end position="690"/>
    </location>
</feature>
<dbReference type="InterPro" id="IPR020067">
    <property type="entry name" value="Frizzled_dom"/>
</dbReference>
<dbReference type="EC" id="2.7.10.1" evidence="2"/>
<evidence type="ECO:0000256" key="19">
    <source>
        <dbReference type="ARBA" id="ARBA00023180"/>
    </source>
</evidence>
<dbReference type="PROSITE" id="PS00109">
    <property type="entry name" value="PROTEIN_KINASE_TYR"/>
    <property type="match status" value="1"/>
</dbReference>
<evidence type="ECO:0000256" key="21">
    <source>
        <dbReference type="ARBA" id="ARBA00051243"/>
    </source>
</evidence>
<accession>A0ABY6KZW1</accession>
<dbReference type="CDD" id="cd00108">
    <property type="entry name" value="KR"/>
    <property type="match status" value="1"/>
</dbReference>
<evidence type="ECO:0000256" key="22">
    <source>
        <dbReference type="PROSITE-ProRule" id="PRU00121"/>
    </source>
</evidence>
<keyword evidence="11" id="KW-0418">Kinase</keyword>
<dbReference type="InterPro" id="IPR001245">
    <property type="entry name" value="Ser-Thr/Tyr_kinase_cat_dom"/>
</dbReference>
<dbReference type="InterPro" id="IPR038178">
    <property type="entry name" value="Kringle_sf"/>
</dbReference>
<evidence type="ECO:0000256" key="8">
    <source>
        <dbReference type="ARBA" id="ARBA00022692"/>
    </source>
</evidence>
<sequence length="690" mass="77759">MHTSLANRMPGAGPPRVKGGRSIYNVTWGSRVRLECTAEGDPVPEITWWRDDRKVGQSVVPARVLSGHRWLQHAYTAWCGSWIGRSWVTGSRCWNSTPRRACLLSAARPACYSTSRARPPRTTTSTSRPPSKRINGGRKKPGWCVSPEEGEEEDKQPSPSPPIEGYCAPYTGQVCKSYLQGAMVYYNMTPEVPEVPINEQITQSLWSELIKPLREPCRTAAGALLCLYAFPLCEWVGGVAVPKPLCHEDCIATQEAFCHIEWAMIEDNKQRGLYFQSRGHFRLPDCHTLPRKQSSKTVCSSAHLTDFKMDEVTTECLVGKGRFYQGNKNVTKQGIPCQYWDSQEPHSHNRPPKVFPEVLNSENYCRNAGGEEPMPWCYTMDPTVRWQHCDIPRCENASQLLEDNPDLVDLFDPPAEPIFSPSFILIICAFSLAGIVVVLGMLVVGRRLHHRHYTPTPRHPTDLVDLDKLPSNMAYHRTAAPLNPRLEALEYSRNNIIYIRDIGQGAFGRVFQAKAPGLLASSEFTMVAVKMLKDEASEDLQTDFEREACLMAEFDHPNIVKLLGVCAVGKPMCLLFEYMGKGDLNEYLRSCSPSNYIVRSNGNVFSDVRLTHLDLANIARQIAAGMVYLSERKFVHRDLATRNCLVNDQMVVKISDFGLSQKIYHANYYKGGEHDAIPIRWMPLESILYS</sequence>
<dbReference type="InterPro" id="IPR018056">
    <property type="entry name" value="Kringle_CS"/>
</dbReference>
<comment type="catalytic activity">
    <reaction evidence="21">
        <text>L-tyrosyl-[protein] + ATP = O-phospho-L-tyrosyl-[protein] + ADP + H(+)</text>
        <dbReference type="Rhea" id="RHEA:10596"/>
        <dbReference type="Rhea" id="RHEA-COMP:10136"/>
        <dbReference type="Rhea" id="RHEA-COMP:20101"/>
        <dbReference type="ChEBI" id="CHEBI:15378"/>
        <dbReference type="ChEBI" id="CHEBI:30616"/>
        <dbReference type="ChEBI" id="CHEBI:46858"/>
        <dbReference type="ChEBI" id="CHEBI:61978"/>
        <dbReference type="ChEBI" id="CHEBI:456216"/>
        <dbReference type="EC" id="2.7.10.1"/>
    </reaction>
</comment>
<dbReference type="InterPro" id="IPR036179">
    <property type="entry name" value="Ig-like_dom_sf"/>
</dbReference>
<evidence type="ECO:0000256" key="12">
    <source>
        <dbReference type="ARBA" id="ARBA00022840"/>
    </source>
</evidence>
<evidence type="ECO:0000256" key="18">
    <source>
        <dbReference type="ARBA" id="ARBA00023170"/>
    </source>
</evidence>
<dbReference type="PANTHER" id="PTHR24416">
    <property type="entry name" value="TYROSINE-PROTEIN KINASE RECEPTOR"/>
    <property type="match status" value="1"/>
</dbReference>
<evidence type="ECO:0000256" key="7">
    <source>
        <dbReference type="ARBA" id="ARBA00022679"/>
    </source>
</evidence>
<evidence type="ECO:0000256" key="10">
    <source>
        <dbReference type="ARBA" id="ARBA00022741"/>
    </source>
</evidence>
<dbReference type="InterPro" id="IPR036790">
    <property type="entry name" value="Frizzled_dom_sf"/>
</dbReference>
<dbReference type="SUPFAM" id="SSF56112">
    <property type="entry name" value="Protein kinase-like (PK-like)"/>
    <property type="match status" value="1"/>
</dbReference>
<proteinExistence type="predicted"/>
<dbReference type="SMART" id="SM00130">
    <property type="entry name" value="KR"/>
    <property type="match status" value="1"/>
</dbReference>
<dbReference type="PANTHER" id="PTHR24416:SF317">
    <property type="entry name" value="MUSCLE, SKELETAL RECEPTOR TYROSINE-PROTEIN KINASE"/>
    <property type="match status" value="1"/>
</dbReference>
<dbReference type="InterPro" id="IPR013783">
    <property type="entry name" value="Ig-like_fold"/>
</dbReference>
<dbReference type="PROSITE" id="PS50038">
    <property type="entry name" value="FZ"/>
    <property type="match status" value="1"/>
</dbReference>
<dbReference type="Proteomes" id="UP001235939">
    <property type="component" value="Chromosome 10"/>
</dbReference>
<dbReference type="InterPro" id="IPR013098">
    <property type="entry name" value="Ig_I-set"/>
</dbReference>
<evidence type="ECO:0000256" key="15">
    <source>
        <dbReference type="ARBA" id="ARBA00023136"/>
    </source>
</evidence>
<keyword evidence="4" id="KW-1003">Cell membrane</keyword>
<dbReference type="InterPro" id="IPR000001">
    <property type="entry name" value="Kringle"/>
</dbReference>
<evidence type="ECO:0000256" key="24">
    <source>
        <dbReference type="SAM" id="MobiDB-lite"/>
    </source>
</evidence>
<dbReference type="InterPro" id="IPR007110">
    <property type="entry name" value="Ig-like_dom"/>
</dbReference>
<evidence type="ECO:0000256" key="13">
    <source>
        <dbReference type="ARBA" id="ARBA00022989"/>
    </source>
</evidence>
<dbReference type="PROSITE" id="PS00021">
    <property type="entry name" value="KRINGLE_1"/>
    <property type="match status" value="1"/>
</dbReference>
<dbReference type="InterPro" id="IPR020635">
    <property type="entry name" value="Tyr_kinase_cat_dom"/>
</dbReference>
<keyword evidence="7" id="KW-0808">Transferase</keyword>
<keyword evidence="19" id="KW-0325">Glycoprotein</keyword>
<evidence type="ECO:0000256" key="1">
    <source>
        <dbReference type="ARBA" id="ARBA00004251"/>
    </source>
</evidence>
<comment type="subcellular location">
    <subcellularLocation>
        <location evidence="1">Cell membrane</location>
        <topology evidence="1">Single-pass type I membrane protein</topology>
    </subcellularLocation>
    <subcellularLocation>
        <location evidence="20">Synapse</location>
    </subcellularLocation>
</comment>
<feature type="domain" description="Kringle" evidence="28">
    <location>
        <begin position="315"/>
        <end position="394"/>
    </location>
</feature>